<organism evidence="1 2">
    <name type="scientific">Batillaria attramentaria</name>
    <dbReference type="NCBI Taxonomy" id="370345"/>
    <lineage>
        <taxon>Eukaryota</taxon>
        <taxon>Metazoa</taxon>
        <taxon>Spiralia</taxon>
        <taxon>Lophotrochozoa</taxon>
        <taxon>Mollusca</taxon>
        <taxon>Gastropoda</taxon>
        <taxon>Caenogastropoda</taxon>
        <taxon>Sorbeoconcha</taxon>
        <taxon>Cerithioidea</taxon>
        <taxon>Batillariidae</taxon>
        <taxon>Batillaria</taxon>
    </lineage>
</organism>
<comment type="caution">
    <text evidence="1">The sequence shown here is derived from an EMBL/GenBank/DDBJ whole genome shotgun (WGS) entry which is preliminary data.</text>
</comment>
<gene>
    <name evidence="1" type="ORF">BaRGS_00025474</name>
</gene>
<keyword evidence="2" id="KW-1185">Reference proteome</keyword>
<sequence>MTVAGWSDGVLERECCRSHLQDTDENLIAGVWSITKEWGLDAGKKRRPLLHSHSTLTPIQVSGAVSLNMPEETIQADGFHW</sequence>
<dbReference type="AlphaFoldDB" id="A0ABD0K896"/>
<evidence type="ECO:0000313" key="2">
    <source>
        <dbReference type="Proteomes" id="UP001519460"/>
    </source>
</evidence>
<reference evidence="1 2" key="1">
    <citation type="journal article" date="2023" name="Sci. Data">
        <title>Genome assembly of the Korean intertidal mud-creeper Batillaria attramentaria.</title>
        <authorList>
            <person name="Patra A.K."/>
            <person name="Ho P.T."/>
            <person name="Jun S."/>
            <person name="Lee S.J."/>
            <person name="Kim Y."/>
            <person name="Won Y.J."/>
        </authorList>
    </citation>
    <scope>NUCLEOTIDE SEQUENCE [LARGE SCALE GENOMIC DNA]</scope>
    <source>
        <strain evidence="1">Wonlab-2016</strain>
    </source>
</reference>
<dbReference type="EMBL" id="JACVVK020000229">
    <property type="protein sequence ID" value="KAK7483307.1"/>
    <property type="molecule type" value="Genomic_DNA"/>
</dbReference>
<name>A0ABD0K896_9CAEN</name>
<protein>
    <submittedName>
        <fullName evidence="1">Uncharacterized protein</fullName>
    </submittedName>
</protein>
<proteinExistence type="predicted"/>
<accession>A0ABD0K896</accession>
<dbReference type="Proteomes" id="UP001519460">
    <property type="component" value="Unassembled WGS sequence"/>
</dbReference>
<evidence type="ECO:0000313" key="1">
    <source>
        <dbReference type="EMBL" id="KAK7483307.1"/>
    </source>
</evidence>